<feature type="compositionally biased region" description="Acidic residues" evidence="2">
    <location>
        <begin position="269"/>
        <end position="280"/>
    </location>
</feature>
<dbReference type="InterPro" id="IPR004263">
    <property type="entry name" value="Exostosin"/>
</dbReference>
<feature type="compositionally biased region" description="Basic and acidic residues" evidence="2">
    <location>
        <begin position="258"/>
        <end position="268"/>
    </location>
</feature>
<dbReference type="EMBL" id="RSCE01000014">
    <property type="protein sequence ID" value="RSH77845.1"/>
    <property type="molecule type" value="Genomic_DNA"/>
</dbReference>
<dbReference type="GeneID" id="39587450"/>
<comment type="similarity">
    <text evidence="1">Belongs to the glycosyltransferase 47 family.</text>
</comment>
<dbReference type="Gene3D" id="3.40.50.720">
    <property type="entry name" value="NAD(P)-binding Rossmann-like Domain"/>
    <property type="match status" value="2"/>
</dbReference>
<evidence type="ECO:0000259" key="3">
    <source>
        <dbReference type="Pfam" id="PF01370"/>
    </source>
</evidence>
<dbReference type="SUPFAM" id="SSF51735">
    <property type="entry name" value="NAD(P)-binding Rossmann-fold domains"/>
    <property type="match status" value="1"/>
</dbReference>
<evidence type="ECO:0008006" key="7">
    <source>
        <dbReference type="Google" id="ProtNLM"/>
    </source>
</evidence>
<comment type="caution">
    <text evidence="5">The sequence shown here is derived from an EMBL/GenBank/DDBJ whole genome shotgun (WGS) entry which is preliminary data.</text>
</comment>
<evidence type="ECO:0000256" key="2">
    <source>
        <dbReference type="SAM" id="MobiDB-lite"/>
    </source>
</evidence>
<evidence type="ECO:0000256" key="1">
    <source>
        <dbReference type="ARBA" id="ARBA00010271"/>
    </source>
</evidence>
<protein>
    <recommendedName>
        <fullName evidence="7">Exostosin GT47 domain-containing protein</fullName>
    </recommendedName>
</protein>
<dbReference type="InterPro" id="IPR001509">
    <property type="entry name" value="Epimerase_deHydtase"/>
</dbReference>
<feature type="region of interest" description="Disordered" evidence="2">
    <location>
        <begin position="258"/>
        <end position="281"/>
    </location>
</feature>
<accession>A0A427XG29</accession>
<evidence type="ECO:0000259" key="4">
    <source>
        <dbReference type="Pfam" id="PF03016"/>
    </source>
</evidence>
<feature type="compositionally biased region" description="Polar residues" evidence="2">
    <location>
        <begin position="226"/>
        <end position="239"/>
    </location>
</feature>
<dbReference type="GO" id="GO:0016757">
    <property type="term" value="F:glycosyltransferase activity"/>
    <property type="evidence" value="ECO:0007669"/>
    <property type="project" value="InterPro"/>
</dbReference>
<keyword evidence="6" id="KW-1185">Reference proteome</keyword>
<dbReference type="Proteomes" id="UP000279236">
    <property type="component" value="Unassembled WGS sequence"/>
</dbReference>
<organism evidence="5 6">
    <name type="scientific">Apiotrichum porosum</name>
    <dbReference type="NCBI Taxonomy" id="105984"/>
    <lineage>
        <taxon>Eukaryota</taxon>
        <taxon>Fungi</taxon>
        <taxon>Dikarya</taxon>
        <taxon>Basidiomycota</taxon>
        <taxon>Agaricomycotina</taxon>
        <taxon>Tremellomycetes</taxon>
        <taxon>Trichosporonales</taxon>
        <taxon>Trichosporonaceae</taxon>
        <taxon>Apiotrichum</taxon>
    </lineage>
</organism>
<dbReference type="PANTHER" id="PTHR11062">
    <property type="entry name" value="EXOSTOSIN HEPARAN SULFATE GLYCOSYLTRANSFERASE -RELATED"/>
    <property type="match status" value="1"/>
</dbReference>
<gene>
    <name evidence="5" type="ORF">EHS24_002907</name>
</gene>
<dbReference type="AlphaFoldDB" id="A0A427XG29"/>
<feature type="domain" description="Exostosin GT47" evidence="4">
    <location>
        <begin position="833"/>
        <end position="1113"/>
    </location>
</feature>
<dbReference type="CDD" id="cd08946">
    <property type="entry name" value="SDR_e"/>
    <property type="match status" value="1"/>
</dbReference>
<dbReference type="RefSeq" id="XP_028472992.1">
    <property type="nucleotide sequence ID" value="XM_028618625.1"/>
</dbReference>
<reference evidence="5 6" key="1">
    <citation type="submission" date="2018-11" db="EMBL/GenBank/DDBJ databases">
        <title>Genome sequence of Apiotrichum porosum DSM 27194.</title>
        <authorList>
            <person name="Aliyu H."/>
            <person name="Gorte O."/>
            <person name="Ochsenreither K."/>
        </authorList>
    </citation>
    <scope>NUCLEOTIDE SEQUENCE [LARGE SCALE GENOMIC DNA]</scope>
    <source>
        <strain evidence="5 6">DSM 27194</strain>
    </source>
</reference>
<feature type="domain" description="NAD-dependent epimerase/dehydratase" evidence="3">
    <location>
        <begin position="87"/>
        <end position="357"/>
    </location>
</feature>
<dbReference type="Pfam" id="PF03016">
    <property type="entry name" value="Exostosin_GT47"/>
    <property type="match status" value="1"/>
</dbReference>
<feature type="region of interest" description="Disordered" evidence="2">
    <location>
        <begin position="219"/>
        <end position="240"/>
    </location>
</feature>
<dbReference type="Pfam" id="PF01370">
    <property type="entry name" value="Epimerase"/>
    <property type="match status" value="1"/>
</dbReference>
<name>A0A427XG29_9TREE</name>
<dbReference type="InterPro" id="IPR036291">
    <property type="entry name" value="NAD(P)-bd_dom_sf"/>
</dbReference>
<evidence type="ECO:0000313" key="5">
    <source>
        <dbReference type="EMBL" id="RSH77845.1"/>
    </source>
</evidence>
<proteinExistence type="inferred from homology"/>
<sequence>MLPFGSLIRRHRYIIACLVAIPFLFYFRHTSGQPSVSTSKYRTGGLGTNTWDDSDWVDDSLVGNRFADHTAGGGGKWLPWTKPGRSILVTGGAGSLGHAIIPKLLNQGYIVHVADFVPQPVTLPKDVLYHRVDIRTSALGEILEHTQYDGVLHFAGVSLEGWCLSKPEECTKVNVGGTKNLMEAIEVQSRKAAGSSGAWTRGVTVPWIVYASSTEVYGNPDKGTIEESSATNPESSIGKTSLAAEELVRDAFDRSRRGKLAGEHKQRDDDEDADADDDSEGGSTVLRGAVIRLSQVYGFARESAIPSAFIPHLLQRSVSSLPIQYSSDEPASDFLHVNDAIDGILRVIDFVGRSEGGEALETFNLVKGGKRWMQQEVVDLMRAETKTMSPLRDIGDKKATVSSARYSSKRATDVLAWTPAVDLPLGLALATTALAEDSVEYANNFLSRHCPQYGADVGAMQTPAVPEDQRNRDLWKLHNCTVNLGFNHDGWLHHVKCQDGKNCGADNKKVVSYNWNATVWNIHVVPESHSSNGRAQVKFAQENGAGWLGIRKTDIAGGGEVEWALFRDNDPEPFVNTFEVEVAPDSSALRIMLPGTQPQPIYAHSKGEETIFNLETIEAAVTEPHYDMRINMLCCQSEGDWPLLLDDHESADQRFGNAGDIAFNASRRLHLCERAHAAQQLYTTMIETSRKLVDEVSAQTGDAKSKSAPPYTVSRHPHNWPLKPLEPCWNDCNSPTTCVQTGNCRCVQADNCPRRRENPLIVLARGMRPTDQKKVSPLGDLGSFDPVLRKMVEKVDWRDILLPEARAYYAAHPELIKVHVVSGYEGEKEVEASPCHKLQKTHCFSADSIMYRAMRHVSVPATEATLVVLPVYQHCVDNEQNSADFLLHKVWSHATNTIKNFYDDKVPLVMMTHDWGICLSFTWEIWSSREMREGKPTLYPDHLLDNTIVFSVMGDWDTRCYRPAQDIVVPARTCLSEQLKDRFSDIHNVAPAHERPQLITWSGTFWGTGKTERLRLACHRGGVADEELVSGGGPQSSFYNWEYLKELNAARFCPQPKGIAGWSPRVNDAIYAGCIPVLISEGSHYPFVSSLDWSQFSVRIHPTELDQIEHILGAIPLDRVEQLQANLMAVRDAFIYSSDEHPEQEMDRRGPMFFGLLEAGMRLRTRYPDRLDKAYAAEHPDEAKE</sequence>
<dbReference type="OrthoDB" id="331544at2759"/>
<dbReference type="STRING" id="105984.A0A427XG29"/>
<dbReference type="InterPro" id="IPR040911">
    <property type="entry name" value="Exostosin_GT47"/>
</dbReference>
<evidence type="ECO:0000313" key="6">
    <source>
        <dbReference type="Proteomes" id="UP000279236"/>
    </source>
</evidence>
<dbReference type="PANTHER" id="PTHR11062:SF73">
    <property type="entry name" value="EXOSTOSIN-LIKE 3"/>
    <property type="match status" value="1"/>
</dbReference>